<name>A0ABU6VJ76_9FABA</name>
<proteinExistence type="predicted"/>
<protein>
    <submittedName>
        <fullName evidence="2">Uncharacterized protein</fullName>
    </submittedName>
</protein>
<evidence type="ECO:0000313" key="3">
    <source>
        <dbReference type="Proteomes" id="UP001341840"/>
    </source>
</evidence>
<dbReference type="EMBL" id="JASCZI010151413">
    <property type="protein sequence ID" value="MED6172693.1"/>
    <property type="molecule type" value="Genomic_DNA"/>
</dbReference>
<keyword evidence="3" id="KW-1185">Reference proteome</keyword>
<feature type="compositionally biased region" description="Polar residues" evidence="1">
    <location>
        <begin position="1"/>
        <end position="12"/>
    </location>
</feature>
<dbReference type="Proteomes" id="UP001341840">
    <property type="component" value="Unassembled WGS sequence"/>
</dbReference>
<evidence type="ECO:0000313" key="2">
    <source>
        <dbReference type="EMBL" id="MED6172693.1"/>
    </source>
</evidence>
<feature type="region of interest" description="Disordered" evidence="1">
    <location>
        <begin position="1"/>
        <end position="21"/>
    </location>
</feature>
<accession>A0ABU6VJ76</accession>
<gene>
    <name evidence="2" type="ORF">PIB30_052323</name>
</gene>
<organism evidence="2 3">
    <name type="scientific">Stylosanthes scabra</name>
    <dbReference type="NCBI Taxonomy" id="79078"/>
    <lineage>
        <taxon>Eukaryota</taxon>
        <taxon>Viridiplantae</taxon>
        <taxon>Streptophyta</taxon>
        <taxon>Embryophyta</taxon>
        <taxon>Tracheophyta</taxon>
        <taxon>Spermatophyta</taxon>
        <taxon>Magnoliopsida</taxon>
        <taxon>eudicotyledons</taxon>
        <taxon>Gunneridae</taxon>
        <taxon>Pentapetalae</taxon>
        <taxon>rosids</taxon>
        <taxon>fabids</taxon>
        <taxon>Fabales</taxon>
        <taxon>Fabaceae</taxon>
        <taxon>Papilionoideae</taxon>
        <taxon>50 kb inversion clade</taxon>
        <taxon>dalbergioids sensu lato</taxon>
        <taxon>Dalbergieae</taxon>
        <taxon>Pterocarpus clade</taxon>
        <taxon>Stylosanthes</taxon>
    </lineage>
</organism>
<comment type="caution">
    <text evidence="2">The sequence shown here is derived from an EMBL/GenBank/DDBJ whole genome shotgun (WGS) entry which is preliminary data.</text>
</comment>
<evidence type="ECO:0000256" key="1">
    <source>
        <dbReference type="SAM" id="MobiDB-lite"/>
    </source>
</evidence>
<reference evidence="2 3" key="1">
    <citation type="journal article" date="2023" name="Plants (Basel)">
        <title>Bridging the Gap: Combining Genomics and Transcriptomics Approaches to Understand Stylosanthes scabra, an Orphan Legume from the Brazilian Caatinga.</title>
        <authorList>
            <person name="Ferreira-Neto J.R.C."/>
            <person name="da Silva M.D."/>
            <person name="Binneck E."/>
            <person name="de Melo N.F."/>
            <person name="da Silva R.H."/>
            <person name="de Melo A.L.T.M."/>
            <person name="Pandolfi V."/>
            <person name="Bustamante F.O."/>
            <person name="Brasileiro-Vidal A.C."/>
            <person name="Benko-Iseppon A.M."/>
        </authorList>
    </citation>
    <scope>NUCLEOTIDE SEQUENCE [LARGE SCALE GENOMIC DNA]</scope>
    <source>
        <tissue evidence="2">Leaves</tissue>
    </source>
</reference>
<sequence>MKQNSNSKTLRSYNHHHHSSDLTEEQGYGYYCNFPKKITCEIQQEGNRSPPQEEEEEKDCNIESMIELTDKDNEAREEIHERVEIIESDKLKCNMQFFNLKADDDEFLEDDGYKKCGTNCNGPREGCYCGYFPLSASSSVSSSSSYNADVDRYDEKAVRKVLDMVVRVLEMRAAAARVVERVENNGRERRRRSSRR</sequence>
<feature type="non-terminal residue" evidence="2">
    <location>
        <position position="196"/>
    </location>
</feature>